<evidence type="ECO:0000256" key="1">
    <source>
        <dbReference type="SAM" id="MobiDB-lite"/>
    </source>
</evidence>
<feature type="region of interest" description="Disordered" evidence="1">
    <location>
        <begin position="1"/>
        <end position="21"/>
    </location>
</feature>
<reference evidence="2" key="1">
    <citation type="journal article" date="2016" name="Gigascience">
        <title>De novo construction of an expanded transcriptome assembly for the western tarnished plant bug, Lygus hesperus.</title>
        <authorList>
            <person name="Tassone E.E."/>
            <person name="Geib S.M."/>
            <person name="Hall B."/>
            <person name="Fabrick J.A."/>
            <person name="Brent C.S."/>
            <person name="Hull J.J."/>
        </authorList>
    </citation>
    <scope>NUCLEOTIDE SEQUENCE</scope>
</reference>
<gene>
    <name evidence="2" type="ORF">g.34878</name>
</gene>
<proteinExistence type="predicted"/>
<dbReference type="AlphaFoldDB" id="A0A146LHY6"/>
<protein>
    <submittedName>
        <fullName evidence="2">Uncharacterized protein</fullName>
    </submittedName>
</protein>
<dbReference type="EMBL" id="GDHC01010928">
    <property type="protein sequence ID" value="JAQ07701.1"/>
    <property type="molecule type" value="Transcribed_RNA"/>
</dbReference>
<dbReference type="Gene3D" id="1.25.40.10">
    <property type="entry name" value="Tetratricopeptide repeat domain"/>
    <property type="match status" value="1"/>
</dbReference>
<name>A0A146LHY6_LYGHE</name>
<dbReference type="InterPro" id="IPR011990">
    <property type="entry name" value="TPR-like_helical_dom_sf"/>
</dbReference>
<sequence length="159" mass="18132">SSSSSSDKDGRDGQNNHEPPEHVLECTHHWDAKQYGKFNRTYVRTLVLQCLQLCRYDLAHNYAEKLVTATVGAPIDVYLLCLCCFHRKQYRQCEFYVRQYNILNAVEVGAYSELDVRFIYLLTCIYVELHLWHTCLAVLGVAVDGADTAPTYDTVECGG</sequence>
<organism evidence="2">
    <name type="scientific">Lygus hesperus</name>
    <name type="common">Western plant bug</name>
    <dbReference type="NCBI Taxonomy" id="30085"/>
    <lineage>
        <taxon>Eukaryota</taxon>
        <taxon>Metazoa</taxon>
        <taxon>Ecdysozoa</taxon>
        <taxon>Arthropoda</taxon>
        <taxon>Hexapoda</taxon>
        <taxon>Insecta</taxon>
        <taxon>Pterygota</taxon>
        <taxon>Neoptera</taxon>
        <taxon>Paraneoptera</taxon>
        <taxon>Hemiptera</taxon>
        <taxon>Heteroptera</taxon>
        <taxon>Panheteroptera</taxon>
        <taxon>Cimicomorpha</taxon>
        <taxon>Miridae</taxon>
        <taxon>Mirini</taxon>
        <taxon>Lygus</taxon>
    </lineage>
</organism>
<accession>A0A146LHY6</accession>
<evidence type="ECO:0000313" key="2">
    <source>
        <dbReference type="EMBL" id="JAQ07701.1"/>
    </source>
</evidence>
<feature type="non-terminal residue" evidence="2">
    <location>
        <position position="1"/>
    </location>
</feature>